<dbReference type="OrthoDB" id="2249476at2"/>
<accession>A0A5R9BUN9</accession>
<dbReference type="EMBL" id="VBTH01000007">
    <property type="protein sequence ID" value="TLQ04404.1"/>
    <property type="molecule type" value="Genomic_DNA"/>
</dbReference>
<sequence length="123" mass="14323">MKLLNFFKLLWRFILFCFLIYFFNADSRMIFRFNWNLFSIWLIVSLLCQPFLLNMKGLFSDVSLKKPTLKDGTHHPSVLRASYDSATQDDTIEFAGSLVLSILTVLLGPMILVLISLIKHFKN</sequence>
<proteinExistence type="predicted"/>
<evidence type="ECO:0000256" key="1">
    <source>
        <dbReference type="SAM" id="Phobius"/>
    </source>
</evidence>
<gene>
    <name evidence="2" type="ORF">FEZ51_04905</name>
</gene>
<feature type="transmembrane region" description="Helical" evidence="1">
    <location>
        <begin position="6"/>
        <end position="23"/>
    </location>
</feature>
<keyword evidence="1" id="KW-1133">Transmembrane helix</keyword>
<organism evidence="2 3">
    <name type="scientific">Pediococcus stilesii</name>
    <dbReference type="NCBI Taxonomy" id="331679"/>
    <lineage>
        <taxon>Bacteria</taxon>
        <taxon>Bacillati</taxon>
        <taxon>Bacillota</taxon>
        <taxon>Bacilli</taxon>
        <taxon>Lactobacillales</taxon>
        <taxon>Lactobacillaceae</taxon>
        <taxon>Pediococcus</taxon>
    </lineage>
</organism>
<keyword evidence="1" id="KW-0812">Transmembrane</keyword>
<keyword evidence="1" id="KW-0472">Membrane</keyword>
<dbReference type="Proteomes" id="UP000305541">
    <property type="component" value="Unassembled WGS sequence"/>
</dbReference>
<dbReference type="AlphaFoldDB" id="A0A5R9BUN9"/>
<reference evidence="2 3" key="1">
    <citation type="submission" date="2019-05" db="EMBL/GenBank/DDBJ databases">
        <title>The metagenome of a microbial culture collection derived from dairy environment covers the genomic content of the human microbiome.</title>
        <authorList>
            <person name="Roder T."/>
            <person name="Wuthrich D."/>
            <person name="Sattari Z."/>
            <person name="Von Ah U."/>
            <person name="Bar C."/>
            <person name="Ronchi F."/>
            <person name="Macpherson A.J."/>
            <person name="Ganal-Vonarburg S.C."/>
            <person name="Bruggmann R."/>
            <person name="Vergeres G."/>
        </authorList>
    </citation>
    <scope>NUCLEOTIDE SEQUENCE [LARGE SCALE GENOMIC DNA]</scope>
    <source>
        <strain evidence="2 3">FAM 18815</strain>
    </source>
</reference>
<dbReference type="RefSeq" id="WP_138474224.1">
    <property type="nucleotide sequence ID" value="NZ_VBTH01000007.1"/>
</dbReference>
<evidence type="ECO:0000313" key="2">
    <source>
        <dbReference type="EMBL" id="TLQ04404.1"/>
    </source>
</evidence>
<comment type="caution">
    <text evidence="2">The sequence shown here is derived from an EMBL/GenBank/DDBJ whole genome shotgun (WGS) entry which is preliminary data.</text>
</comment>
<name>A0A5R9BUN9_9LACO</name>
<protein>
    <submittedName>
        <fullName evidence="2">Uncharacterized protein</fullName>
    </submittedName>
</protein>
<feature type="transmembrane region" description="Helical" evidence="1">
    <location>
        <begin position="35"/>
        <end position="53"/>
    </location>
</feature>
<feature type="transmembrane region" description="Helical" evidence="1">
    <location>
        <begin position="94"/>
        <end position="118"/>
    </location>
</feature>
<evidence type="ECO:0000313" key="3">
    <source>
        <dbReference type="Proteomes" id="UP000305541"/>
    </source>
</evidence>